<feature type="compositionally biased region" description="Acidic residues" evidence="1">
    <location>
        <begin position="17"/>
        <end position="28"/>
    </location>
</feature>
<dbReference type="Proteomes" id="UP000186004">
    <property type="component" value="Unassembled WGS sequence"/>
</dbReference>
<proteinExistence type="predicted"/>
<gene>
    <name evidence="2" type="ORF">SAMN05444858_108142</name>
</gene>
<dbReference type="AlphaFoldDB" id="A0A1N6ZWR9"/>
<organism evidence="2 3">
    <name type="scientific">Micromonospora avicenniae</name>
    <dbReference type="NCBI Taxonomy" id="1198245"/>
    <lineage>
        <taxon>Bacteria</taxon>
        <taxon>Bacillati</taxon>
        <taxon>Actinomycetota</taxon>
        <taxon>Actinomycetes</taxon>
        <taxon>Micromonosporales</taxon>
        <taxon>Micromonosporaceae</taxon>
        <taxon>Micromonospora</taxon>
    </lineage>
</organism>
<dbReference type="RefSeq" id="WP_076470973.1">
    <property type="nucleotide sequence ID" value="NZ_FTNF01000008.1"/>
</dbReference>
<dbReference type="EMBL" id="FTNF01000008">
    <property type="protein sequence ID" value="SIR31268.1"/>
    <property type="molecule type" value="Genomic_DNA"/>
</dbReference>
<evidence type="ECO:0000256" key="1">
    <source>
        <dbReference type="SAM" id="MobiDB-lite"/>
    </source>
</evidence>
<evidence type="ECO:0000313" key="3">
    <source>
        <dbReference type="Proteomes" id="UP000186004"/>
    </source>
</evidence>
<name>A0A1N6ZWR9_9ACTN</name>
<keyword evidence="3" id="KW-1185">Reference proteome</keyword>
<protein>
    <submittedName>
        <fullName evidence="2">Uncharacterized protein</fullName>
    </submittedName>
</protein>
<evidence type="ECO:0000313" key="2">
    <source>
        <dbReference type="EMBL" id="SIR31268.1"/>
    </source>
</evidence>
<sequence>MEPAPHGRRGPAGTPDADADFAPFDDFDDFRGGQQVVDPDVLPPTAGELPEPVPRPADE</sequence>
<feature type="region of interest" description="Disordered" evidence="1">
    <location>
        <begin position="1"/>
        <end position="59"/>
    </location>
</feature>
<accession>A0A1N6ZWR9</accession>
<reference evidence="2 3" key="1">
    <citation type="submission" date="2017-01" db="EMBL/GenBank/DDBJ databases">
        <authorList>
            <person name="Mah S.A."/>
            <person name="Swanson W.J."/>
            <person name="Moy G.W."/>
            <person name="Vacquier V.D."/>
        </authorList>
    </citation>
    <scope>NUCLEOTIDE SEQUENCE [LARGE SCALE GENOMIC DNA]</scope>
    <source>
        <strain evidence="2 3">DSM 45758</strain>
    </source>
</reference>
<dbReference type="STRING" id="1198245.SAMN05444858_108142"/>